<evidence type="ECO:0000313" key="1">
    <source>
        <dbReference type="EMBL" id="KAG8636096.1"/>
    </source>
</evidence>
<sequence length="286" mass="31605">MVWFQCEDCGENLKKPKLPNHFRICSATKLSCIDCGEMFGQESVQGHTQCITEAEKYGPKGQGKASNGATPKPSKNTKQQPDIDINVGLSERPPWFCSLCNTQATSKQTLLLHADGKKHRAKAKAFHAKQQQIKQTEESAQDKTVMSENATNGEVPENTQVEEPKGEDMPKRDRASANSETETGKLQSKKRKLDEFGSDSTGKKTGSDATGKIGNGVTQVERAKTEKLESLLKQTKQNGLKDDKVVECGSKNKMKLKRLIKSALRTINSSSRFKVDGKYVWLVAKD</sequence>
<evidence type="ECO:0000313" key="2">
    <source>
        <dbReference type="Proteomes" id="UP000091857"/>
    </source>
</evidence>
<comment type="caution">
    <text evidence="1">The sequence shown here is derived from an EMBL/GenBank/DDBJ whole genome shotgun (WGS) entry which is preliminary data.</text>
</comment>
<gene>
    <name evidence="1" type="ORF">MANES_16G098900v8</name>
</gene>
<accession>A0ACB7G834</accession>
<dbReference type="EMBL" id="CM004402">
    <property type="protein sequence ID" value="KAG8636096.1"/>
    <property type="molecule type" value="Genomic_DNA"/>
</dbReference>
<organism evidence="1 2">
    <name type="scientific">Manihot esculenta</name>
    <name type="common">Cassava</name>
    <name type="synonym">Jatropha manihot</name>
    <dbReference type="NCBI Taxonomy" id="3983"/>
    <lineage>
        <taxon>Eukaryota</taxon>
        <taxon>Viridiplantae</taxon>
        <taxon>Streptophyta</taxon>
        <taxon>Embryophyta</taxon>
        <taxon>Tracheophyta</taxon>
        <taxon>Spermatophyta</taxon>
        <taxon>Magnoliopsida</taxon>
        <taxon>eudicotyledons</taxon>
        <taxon>Gunneridae</taxon>
        <taxon>Pentapetalae</taxon>
        <taxon>rosids</taxon>
        <taxon>fabids</taxon>
        <taxon>Malpighiales</taxon>
        <taxon>Euphorbiaceae</taxon>
        <taxon>Crotonoideae</taxon>
        <taxon>Manihoteae</taxon>
        <taxon>Manihot</taxon>
    </lineage>
</organism>
<name>A0ACB7G834_MANES</name>
<reference evidence="2" key="1">
    <citation type="journal article" date="2016" name="Nat. Biotechnol.">
        <title>Sequencing wild and cultivated cassava and related species reveals extensive interspecific hybridization and genetic diversity.</title>
        <authorList>
            <person name="Bredeson J.V."/>
            <person name="Lyons J.B."/>
            <person name="Prochnik S.E."/>
            <person name="Wu G.A."/>
            <person name="Ha C.M."/>
            <person name="Edsinger-Gonzales E."/>
            <person name="Grimwood J."/>
            <person name="Schmutz J."/>
            <person name="Rabbi I.Y."/>
            <person name="Egesi C."/>
            <person name="Nauluvula P."/>
            <person name="Lebot V."/>
            <person name="Ndunguru J."/>
            <person name="Mkamilo G."/>
            <person name="Bart R.S."/>
            <person name="Setter T.L."/>
            <person name="Gleadow R.M."/>
            <person name="Kulakow P."/>
            <person name="Ferguson M.E."/>
            <person name="Rounsley S."/>
            <person name="Rokhsar D.S."/>
        </authorList>
    </citation>
    <scope>NUCLEOTIDE SEQUENCE [LARGE SCALE GENOMIC DNA]</scope>
    <source>
        <strain evidence="2">cv. AM560-2</strain>
    </source>
</reference>
<proteinExistence type="predicted"/>
<keyword evidence="2" id="KW-1185">Reference proteome</keyword>
<protein>
    <submittedName>
        <fullName evidence="1">Uncharacterized protein</fullName>
    </submittedName>
</protein>
<dbReference type="Proteomes" id="UP000091857">
    <property type="component" value="Chromosome 16"/>
</dbReference>